<protein>
    <submittedName>
        <fullName evidence="2">Uncharacterized protein</fullName>
    </submittedName>
</protein>
<evidence type="ECO:0000256" key="1">
    <source>
        <dbReference type="SAM" id="MobiDB-lite"/>
    </source>
</evidence>
<feature type="region of interest" description="Disordered" evidence="1">
    <location>
        <begin position="55"/>
        <end position="75"/>
    </location>
</feature>
<organism evidence="2 3">
    <name type="scientific">Streptomyces cirratus</name>
    <dbReference type="NCBI Taxonomy" id="68187"/>
    <lineage>
        <taxon>Bacteria</taxon>
        <taxon>Bacillati</taxon>
        <taxon>Actinomycetota</taxon>
        <taxon>Actinomycetes</taxon>
        <taxon>Kitasatosporales</taxon>
        <taxon>Streptomycetaceae</taxon>
        <taxon>Streptomyces</taxon>
    </lineage>
</organism>
<evidence type="ECO:0000313" key="2">
    <source>
        <dbReference type="EMBL" id="GHB52392.1"/>
    </source>
</evidence>
<sequence>MSAERYELVLPGEPGADPDTVVVSRTQLKGPGGHPVYEDRTGIVRAEISDRGEVRMLPSGGHQDPVTALEARPLQ</sequence>
<evidence type="ECO:0000313" key="3">
    <source>
        <dbReference type="Proteomes" id="UP000642673"/>
    </source>
</evidence>
<gene>
    <name evidence="2" type="ORF">GCM10010347_22850</name>
</gene>
<dbReference type="InterPro" id="IPR046263">
    <property type="entry name" value="DUF6296"/>
</dbReference>
<dbReference type="Proteomes" id="UP000642673">
    <property type="component" value="Unassembled WGS sequence"/>
</dbReference>
<accession>A0ABQ3ER20</accession>
<dbReference type="EMBL" id="BMVP01000003">
    <property type="protein sequence ID" value="GHB52392.1"/>
    <property type="molecule type" value="Genomic_DNA"/>
</dbReference>
<dbReference type="RefSeq" id="WP_190183940.1">
    <property type="nucleotide sequence ID" value="NZ_BMVP01000003.1"/>
</dbReference>
<reference evidence="3" key="1">
    <citation type="journal article" date="2019" name="Int. J. Syst. Evol. Microbiol.">
        <title>The Global Catalogue of Microorganisms (GCM) 10K type strain sequencing project: providing services to taxonomists for standard genome sequencing and annotation.</title>
        <authorList>
            <consortium name="The Broad Institute Genomics Platform"/>
            <consortium name="The Broad Institute Genome Sequencing Center for Infectious Disease"/>
            <person name="Wu L."/>
            <person name="Ma J."/>
        </authorList>
    </citation>
    <scope>NUCLEOTIDE SEQUENCE [LARGE SCALE GENOMIC DNA]</scope>
    <source>
        <strain evidence="3">JCM 4738</strain>
    </source>
</reference>
<name>A0ABQ3ER20_9ACTN</name>
<proteinExistence type="predicted"/>
<comment type="caution">
    <text evidence="2">The sequence shown here is derived from an EMBL/GenBank/DDBJ whole genome shotgun (WGS) entry which is preliminary data.</text>
</comment>
<dbReference type="Pfam" id="PF19813">
    <property type="entry name" value="DUF6296"/>
    <property type="match status" value="1"/>
</dbReference>
<keyword evidence="3" id="KW-1185">Reference proteome</keyword>